<dbReference type="SUPFAM" id="SSF52540">
    <property type="entry name" value="P-loop containing nucleoside triphosphate hydrolases"/>
    <property type="match status" value="1"/>
</dbReference>
<organism evidence="5 6">
    <name type="scientific">Trypanosoma rangeli</name>
    <dbReference type="NCBI Taxonomy" id="5698"/>
    <lineage>
        <taxon>Eukaryota</taxon>
        <taxon>Discoba</taxon>
        <taxon>Euglenozoa</taxon>
        <taxon>Kinetoplastea</taxon>
        <taxon>Metakinetoplastina</taxon>
        <taxon>Trypanosomatida</taxon>
        <taxon>Trypanosomatidae</taxon>
        <taxon>Trypanosoma</taxon>
        <taxon>Herpetosoma</taxon>
    </lineage>
</organism>
<dbReference type="OrthoDB" id="277779at2759"/>
<dbReference type="RefSeq" id="XP_029241107.1">
    <property type="nucleotide sequence ID" value="XM_029379051.1"/>
</dbReference>
<dbReference type="Proteomes" id="UP000283634">
    <property type="component" value="Unassembled WGS sequence"/>
</dbReference>
<reference evidence="5 6" key="1">
    <citation type="journal article" date="2018" name="BMC Genomics">
        <title>Genomic comparison of Trypanosoma conorhini and Trypanosoma rangeli to Trypanosoma cruzi strains of high and low virulence.</title>
        <authorList>
            <person name="Bradwell K.R."/>
            <person name="Koparde V.N."/>
            <person name="Matveyev A.V."/>
            <person name="Serrano M.G."/>
            <person name="Alves J.M."/>
            <person name="Parikh H."/>
            <person name="Huang B."/>
            <person name="Lee V."/>
            <person name="Espinosa-Alvarez O."/>
            <person name="Ortiz P.A."/>
            <person name="Costa-Martins A.G."/>
            <person name="Teixeira M.M."/>
            <person name="Buck G.A."/>
        </authorList>
    </citation>
    <scope>NUCLEOTIDE SEQUENCE [LARGE SCALE GENOMIC DNA]</scope>
    <source>
        <strain evidence="5 6">AM80</strain>
    </source>
</reference>
<feature type="compositionally biased region" description="Gly residues" evidence="1">
    <location>
        <begin position="40"/>
        <end position="49"/>
    </location>
</feature>
<feature type="domain" description="DUF7920" evidence="4">
    <location>
        <begin position="66"/>
        <end position="381"/>
    </location>
</feature>
<dbReference type="OMA" id="AHYPCAN"/>
<dbReference type="Pfam" id="PF08303">
    <property type="entry name" value="tRNA_lig_kinase"/>
    <property type="match status" value="1"/>
</dbReference>
<gene>
    <name evidence="5" type="ORF">TraAM80_02031</name>
</gene>
<dbReference type="GeneID" id="40325964"/>
<dbReference type="GO" id="GO:0006388">
    <property type="term" value="P:tRNA splicing, via endonucleolytic cleavage and ligation"/>
    <property type="evidence" value="ECO:0007669"/>
    <property type="project" value="InterPro"/>
</dbReference>
<feature type="domain" description="tRNA ligase kinase" evidence="3">
    <location>
        <begin position="491"/>
        <end position="626"/>
    </location>
</feature>
<accession>A0A3R7M5Z2</accession>
<dbReference type="InterPro" id="IPR027417">
    <property type="entry name" value="P-loop_NTPase"/>
</dbReference>
<dbReference type="Pfam" id="PF08302">
    <property type="entry name" value="tRNA_lig_CPD"/>
    <property type="match status" value="1"/>
</dbReference>
<dbReference type="PANTHER" id="PTHR32004">
    <property type="entry name" value="TRNA LIGASE"/>
    <property type="match status" value="1"/>
</dbReference>
<comment type="caution">
    <text evidence="5">The sequence shown here is derived from an EMBL/GenBank/DDBJ whole genome shotgun (WGS) entry which is preliminary data.</text>
</comment>
<evidence type="ECO:0000256" key="1">
    <source>
        <dbReference type="SAM" id="MobiDB-lite"/>
    </source>
</evidence>
<dbReference type="InterPro" id="IPR015965">
    <property type="entry name" value="tRNA_lig_PDEase"/>
</dbReference>
<dbReference type="EMBL" id="MKGL01000044">
    <property type="protein sequence ID" value="RNF09676.1"/>
    <property type="molecule type" value="Genomic_DNA"/>
</dbReference>
<name>A0A3R7M5Z2_TRYRA</name>
<dbReference type="GO" id="GO:0005634">
    <property type="term" value="C:nucleus"/>
    <property type="evidence" value="ECO:0007669"/>
    <property type="project" value="TreeGrafter"/>
</dbReference>
<protein>
    <recommendedName>
        <fullName evidence="7">tRNA ligase phosphodiesterase domain-containing protein</fullName>
    </recommendedName>
</protein>
<evidence type="ECO:0000313" key="5">
    <source>
        <dbReference type="EMBL" id="RNF09676.1"/>
    </source>
</evidence>
<dbReference type="Pfam" id="PF25536">
    <property type="entry name" value="DUF7920"/>
    <property type="match status" value="1"/>
</dbReference>
<evidence type="ECO:0008006" key="7">
    <source>
        <dbReference type="Google" id="ProtNLM"/>
    </source>
</evidence>
<feature type="domain" description="tRNA ligase phosphodiesterase" evidence="2">
    <location>
        <begin position="746"/>
        <end position="801"/>
    </location>
</feature>
<keyword evidence="6" id="KW-1185">Reference proteome</keyword>
<evidence type="ECO:0000259" key="3">
    <source>
        <dbReference type="Pfam" id="PF08303"/>
    </source>
</evidence>
<evidence type="ECO:0000259" key="4">
    <source>
        <dbReference type="Pfam" id="PF25536"/>
    </source>
</evidence>
<dbReference type="GO" id="GO:0003972">
    <property type="term" value="F:RNA ligase (ATP) activity"/>
    <property type="evidence" value="ECO:0007669"/>
    <property type="project" value="InterPro"/>
</dbReference>
<dbReference type="VEuPathDB" id="TriTrypDB:TRSC58_04748"/>
<evidence type="ECO:0000259" key="2">
    <source>
        <dbReference type="Pfam" id="PF08302"/>
    </source>
</evidence>
<dbReference type="GO" id="GO:0005524">
    <property type="term" value="F:ATP binding"/>
    <property type="evidence" value="ECO:0007669"/>
    <property type="project" value="InterPro"/>
</dbReference>
<sequence>MFSEGAWGCAESEPHRGDAHRGRGGRNFFRWRGGARQRHGNGGVRGVGSSGHADGSAAADAAARARAAVQERCTRSAFCTAFPHNSRVRVRTTCHTLDGVDFIVVERTVVGCDDVVYRANREVWEHVPCGQARVFVAGPGQQGPPQLVAALQGLRKFGEFDAPYGVAREAPVAAVALEAIDGESGHVAAFAHDGERYWLVGTDEVHMLVRFGVPEEDLALCGGDAGVSWRAAVPRRVVGVWRDTLRALPAGAVVALHDYLSTTGYTACFAAILRESGHLVDYGPCETLKFYALTHREAASAAALCVDPAISVEALRSFGLNAVTPQLSVELASGEYAALREDVARRRNCKGAVMYGYGGAGVVVRMWRLRSHAFAMERAVQEAIVTHRLSGAALRSRVSKRLAGLPREVRRCLGDWEATRFDCLVQFAAWLHVTGRQTAQTDLGGLQDLRRRWIALQNQCARCVAADAHLRSLVVHYEPSAGDVATSDPDVVVCIGPQGCGKSTFSRALYALLRQAGFSPCWVNQDEAGGRRQFLDAIRRAQHEGYTHLIIDKMNLDEAARDDYVGLGPKTLAVAWSHPGGTEALVDVCFDRVCRRGSAHRTFKADGSEGRGVRSILRRCAAQYRPPTEGLFVEVNVADDTATVVRRVWEELSTHGTADMPELQTLDMAAALGVANAYESFLRLFPRPVEYAAIQIASPEQVLGLVPPEMLDGKQVQTAFHVTTLYIGRGGCKDPVLLQQLVKLRGASIQLTLVSVVSDAKGTAIAVRNEGEFPCKNAHPHITVANAPGVPAVYSNELLDDSHASDPCRAVVPLPAGTCISGTFGFAFH</sequence>
<feature type="compositionally biased region" description="Basic and acidic residues" evidence="1">
    <location>
        <begin position="12"/>
        <end position="21"/>
    </location>
</feature>
<dbReference type="InterPro" id="IPR015966">
    <property type="entry name" value="tRNA_lig_kin_fungi"/>
</dbReference>
<evidence type="ECO:0000313" key="6">
    <source>
        <dbReference type="Proteomes" id="UP000283634"/>
    </source>
</evidence>
<dbReference type="InterPro" id="IPR057680">
    <property type="entry name" value="DUF7920"/>
</dbReference>
<dbReference type="Gene3D" id="3.40.50.300">
    <property type="entry name" value="P-loop containing nucleotide triphosphate hydrolases"/>
    <property type="match status" value="1"/>
</dbReference>
<proteinExistence type="predicted"/>
<feature type="region of interest" description="Disordered" evidence="1">
    <location>
        <begin position="1"/>
        <end position="55"/>
    </location>
</feature>
<dbReference type="AlphaFoldDB" id="A0A3R7M5Z2"/>
<dbReference type="PANTHER" id="PTHR32004:SF1">
    <property type="entry name" value="TRNA LIGASE"/>
    <property type="match status" value="1"/>
</dbReference>